<accession>A0ABD5CJ91</accession>
<evidence type="ECO:0000313" key="2">
    <source>
        <dbReference type="EMBL" id="MDR6203992.1"/>
    </source>
</evidence>
<dbReference type="InterPro" id="IPR018968">
    <property type="entry name" value="Phasin"/>
</dbReference>
<dbReference type="Proteomes" id="UP001245184">
    <property type="component" value="Unassembled WGS sequence"/>
</dbReference>
<evidence type="ECO:0000313" key="3">
    <source>
        <dbReference type="Proteomes" id="UP001245184"/>
    </source>
</evidence>
<organism evidence="2 3">
    <name type="scientific">Paraburkholderia graminis</name>
    <dbReference type="NCBI Taxonomy" id="60548"/>
    <lineage>
        <taxon>Bacteria</taxon>
        <taxon>Pseudomonadati</taxon>
        <taxon>Pseudomonadota</taxon>
        <taxon>Betaproteobacteria</taxon>
        <taxon>Burkholderiales</taxon>
        <taxon>Burkholderiaceae</taxon>
        <taxon>Paraburkholderia</taxon>
    </lineage>
</organism>
<sequence>MIEFSSEDLMQFYKSTFSTFFSLASEAVEGAQKLAELNLQAGHTVLAESVARLRESKPDAAGAEWLASPLRLVQSAAGKALSYQQHVNAIAVATQSASAKIIDAQYDQFSRDVQARIDRWAKRAPTGSETAVVAVKSAFSTASDTAEKVRKSVRAMVEAAQANVSTMAAAASPKVASQPGGRA</sequence>
<dbReference type="InterPro" id="IPR010127">
    <property type="entry name" value="Phasin_subfam-1"/>
</dbReference>
<comment type="caution">
    <text evidence="2">The sequence shown here is derived from an EMBL/GenBank/DDBJ whole genome shotgun (WGS) entry which is preliminary data.</text>
</comment>
<dbReference type="NCBIfam" id="TIGR01841">
    <property type="entry name" value="phasin"/>
    <property type="match status" value="1"/>
</dbReference>
<reference evidence="2 3" key="1">
    <citation type="submission" date="2023-08" db="EMBL/GenBank/DDBJ databases">
        <title>Genome sequencing of plant associated microbes to promote plant fitness in Sorghum bicolor and Oryza sativa.</title>
        <authorList>
            <person name="Coleman-Derr D."/>
        </authorList>
    </citation>
    <scope>NUCLEOTIDE SEQUENCE [LARGE SCALE GENOMIC DNA]</scope>
    <source>
        <strain evidence="2 3">SLBN-33</strain>
    </source>
</reference>
<dbReference type="RefSeq" id="WP_310031669.1">
    <property type="nucleotide sequence ID" value="NZ_JAVIZN010000002.1"/>
</dbReference>
<dbReference type="AlphaFoldDB" id="A0ABD5CJ91"/>
<name>A0ABD5CJ91_9BURK</name>
<protein>
    <submittedName>
        <fullName evidence="2">Phasin family protein</fullName>
    </submittedName>
</protein>
<dbReference type="Pfam" id="PF09361">
    <property type="entry name" value="Phasin_2"/>
    <property type="match status" value="1"/>
</dbReference>
<proteinExistence type="predicted"/>
<feature type="domain" description="Phasin" evidence="1">
    <location>
        <begin position="7"/>
        <end position="106"/>
    </location>
</feature>
<gene>
    <name evidence="2" type="ORF">QF025_002712</name>
</gene>
<dbReference type="EMBL" id="JAVIZN010000002">
    <property type="protein sequence ID" value="MDR6203992.1"/>
    <property type="molecule type" value="Genomic_DNA"/>
</dbReference>
<evidence type="ECO:0000259" key="1">
    <source>
        <dbReference type="Pfam" id="PF09361"/>
    </source>
</evidence>